<keyword evidence="3" id="KW-1185">Reference proteome</keyword>
<name>A0ABU8DZD3_9ACTN</name>
<sequence length="57" mass="5744">MPGTPPWEAALLCLSLGALACMQPAVPLPAVPLPAVPLPDLAPVHRAAGDLRILAVA</sequence>
<evidence type="ECO:0000313" key="3">
    <source>
        <dbReference type="Proteomes" id="UP001361570"/>
    </source>
</evidence>
<reference evidence="2 3" key="1">
    <citation type="submission" date="2024-03" db="EMBL/GenBank/DDBJ databases">
        <title>Draft genome sequence of Klenkia sp. LSe6-5.</title>
        <authorList>
            <person name="Duangmal K."/>
            <person name="Chantavorakit T."/>
        </authorList>
    </citation>
    <scope>NUCLEOTIDE SEQUENCE [LARGE SCALE GENOMIC DNA]</scope>
    <source>
        <strain evidence="2 3">LSe6-5</strain>
    </source>
</reference>
<dbReference type="EMBL" id="JBAPLU010000038">
    <property type="protein sequence ID" value="MEI4274180.1"/>
    <property type="molecule type" value="Genomic_DNA"/>
</dbReference>
<feature type="chain" id="PRO_5046434500" evidence="1">
    <location>
        <begin position="21"/>
        <end position="57"/>
    </location>
</feature>
<feature type="signal peptide" evidence="1">
    <location>
        <begin position="1"/>
        <end position="20"/>
    </location>
</feature>
<accession>A0ABU8DZD3</accession>
<organism evidence="2 3">
    <name type="scientific">Klenkia sesuvii</name>
    <dbReference type="NCBI Taxonomy" id="3103137"/>
    <lineage>
        <taxon>Bacteria</taxon>
        <taxon>Bacillati</taxon>
        <taxon>Actinomycetota</taxon>
        <taxon>Actinomycetes</taxon>
        <taxon>Geodermatophilales</taxon>
        <taxon>Geodermatophilaceae</taxon>
        <taxon>Klenkia</taxon>
    </lineage>
</organism>
<dbReference type="RefSeq" id="WP_336406295.1">
    <property type="nucleotide sequence ID" value="NZ_JBAPLU010000038.1"/>
</dbReference>
<protein>
    <submittedName>
        <fullName evidence="2">Uncharacterized protein</fullName>
    </submittedName>
</protein>
<evidence type="ECO:0000313" key="2">
    <source>
        <dbReference type="EMBL" id="MEI4274180.1"/>
    </source>
</evidence>
<gene>
    <name evidence="2" type="ORF">TEK04_20845</name>
</gene>
<evidence type="ECO:0000256" key="1">
    <source>
        <dbReference type="SAM" id="SignalP"/>
    </source>
</evidence>
<keyword evidence="1" id="KW-0732">Signal</keyword>
<dbReference type="Proteomes" id="UP001361570">
    <property type="component" value="Unassembled WGS sequence"/>
</dbReference>
<comment type="caution">
    <text evidence="2">The sequence shown here is derived from an EMBL/GenBank/DDBJ whole genome shotgun (WGS) entry which is preliminary data.</text>
</comment>
<proteinExistence type="predicted"/>